<reference evidence="9" key="1">
    <citation type="submission" date="2025-08" db="UniProtKB">
        <authorList>
            <consortium name="RefSeq"/>
        </authorList>
    </citation>
    <scope>IDENTIFICATION</scope>
    <source>
        <tissue evidence="9">Leaf</tissue>
    </source>
</reference>
<dbReference type="Gene3D" id="4.10.280.10">
    <property type="entry name" value="Helix-loop-helix DNA-binding domain"/>
    <property type="match status" value="1"/>
</dbReference>
<feature type="compositionally biased region" description="Low complexity" evidence="6">
    <location>
        <begin position="124"/>
        <end position="138"/>
    </location>
</feature>
<evidence type="ECO:0000256" key="2">
    <source>
        <dbReference type="ARBA" id="ARBA00023015"/>
    </source>
</evidence>
<feature type="compositionally biased region" description="Basic and acidic residues" evidence="6">
    <location>
        <begin position="455"/>
        <end position="464"/>
    </location>
</feature>
<evidence type="ECO:0000259" key="7">
    <source>
        <dbReference type="PROSITE" id="PS50888"/>
    </source>
</evidence>
<dbReference type="InterPro" id="IPR036638">
    <property type="entry name" value="HLH_DNA-bd_sf"/>
</dbReference>
<comment type="subcellular location">
    <subcellularLocation>
        <location evidence="1">Nucleus</location>
    </subcellularLocation>
</comment>
<protein>
    <submittedName>
        <fullName evidence="9">Transcription factor bHLH130-like isoform X1</fullName>
    </submittedName>
</protein>
<dbReference type="GO" id="GO:0000981">
    <property type="term" value="F:DNA-binding transcription factor activity, RNA polymerase II-specific"/>
    <property type="evidence" value="ECO:0007669"/>
    <property type="project" value="TreeGrafter"/>
</dbReference>
<feature type="region of interest" description="Disordered" evidence="6">
    <location>
        <begin position="1"/>
        <end position="40"/>
    </location>
</feature>
<dbReference type="SUPFAM" id="SSF47459">
    <property type="entry name" value="HLH, helix-loop-helix DNA-binding domain"/>
    <property type="match status" value="1"/>
</dbReference>
<dbReference type="AlphaFoldDB" id="A0A8B8NGI8"/>
<name>A0A8B8NGI8_9MYRT</name>
<evidence type="ECO:0000256" key="5">
    <source>
        <dbReference type="ARBA" id="ARBA00023242"/>
    </source>
</evidence>
<evidence type="ECO:0000256" key="3">
    <source>
        <dbReference type="ARBA" id="ARBA00023125"/>
    </source>
</evidence>
<dbReference type="RefSeq" id="XP_030521159.2">
    <property type="nucleotide sequence ID" value="XM_030665299.2"/>
</dbReference>
<proteinExistence type="predicted"/>
<dbReference type="Pfam" id="PF00010">
    <property type="entry name" value="HLH"/>
    <property type="match status" value="1"/>
</dbReference>
<dbReference type="GO" id="GO:0046983">
    <property type="term" value="F:protein dimerization activity"/>
    <property type="evidence" value="ECO:0007669"/>
    <property type="project" value="InterPro"/>
</dbReference>
<dbReference type="PROSITE" id="PS50888">
    <property type="entry name" value="BHLH"/>
    <property type="match status" value="1"/>
</dbReference>
<feature type="region of interest" description="Disordered" evidence="6">
    <location>
        <begin position="452"/>
        <end position="479"/>
    </location>
</feature>
<organism evidence="8 9">
    <name type="scientific">Rhodamnia argentea</name>
    <dbReference type="NCBI Taxonomy" id="178133"/>
    <lineage>
        <taxon>Eukaryota</taxon>
        <taxon>Viridiplantae</taxon>
        <taxon>Streptophyta</taxon>
        <taxon>Embryophyta</taxon>
        <taxon>Tracheophyta</taxon>
        <taxon>Spermatophyta</taxon>
        <taxon>Magnoliopsida</taxon>
        <taxon>eudicotyledons</taxon>
        <taxon>Gunneridae</taxon>
        <taxon>Pentapetalae</taxon>
        <taxon>rosids</taxon>
        <taxon>malvids</taxon>
        <taxon>Myrtales</taxon>
        <taxon>Myrtaceae</taxon>
        <taxon>Myrtoideae</taxon>
        <taxon>Myrteae</taxon>
        <taxon>Australasian group</taxon>
        <taxon>Rhodamnia</taxon>
    </lineage>
</organism>
<dbReference type="GeneID" id="115734483"/>
<feature type="compositionally biased region" description="Basic and acidic residues" evidence="6">
    <location>
        <begin position="16"/>
        <end position="26"/>
    </location>
</feature>
<dbReference type="InterPro" id="IPR045843">
    <property type="entry name" value="IND-like"/>
</dbReference>
<sequence>MESDLQQHHHHHHHHAFLDHGHEPPPQHHQQQMSSGLSRYRSAPSSFFASLLERDFCSEFLGQPPSPETERLFSRLISGNQDESPATQNLGGFQRSLPQNEVTNRQPQLMEVVKSEANVIPRQQSHYSSGSYYQSSSQPPRPNRTSTDGVSGSDRLPPTKVGGSNSNLIRHSSSPAGLFANINIDNGFASMEGMRNFVACSGANAEATFSNVNRLASHMSYSSRPASTMGHMSPISELGDKRMEASIDEGVAFGEGNANDYVAGYPVSSWEDSTSVSENLNALKRSRDDDKKFSGLNASELVNEEVRSRPTMGLTHHLSLPKTWAEISSIENFLQLQDSVPCRIRAKRGCATHPRSIAERVRRTKISERMRKLQDLVPNMDKQTNTADMLDLAVDYIKDLQEQVKALSADRARCTCLNSAAAAIAPDPRKGDSCAALYRSIGVCRKENIRRKQIRREDEKEGSKKPNRNRNSLMESKRA</sequence>
<evidence type="ECO:0000313" key="8">
    <source>
        <dbReference type="Proteomes" id="UP000827889"/>
    </source>
</evidence>
<dbReference type="KEGG" id="rarg:115734483"/>
<feature type="domain" description="BHLH" evidence="7">
    <location>
        <begin position="350"/>
        <end position="400"/>
    </location>
</feature>
<gene>
    <name evidence="9" type="primary">LOC115734483</name>
</gene>
<dbReference type="Proteomes" id="UP000827889">
    <property type="component" value="Chromosome 6"/>
</dbReference>
<feature type="region of interest" description="Disordered" evidence="6">
    <location>
        <begin position="124"/>
        <end position="167"/>
    </location>
</feature>
<evidence type="ECO:0000256" key="6">
    <source>
        <dbReference type="SAM" id="MobiDB-lite"/>
    </source>
</evidence>
<feature type="region of interest" description="Disordered" evidence="6">
    <location>
        <begin position="80"/>
        <end position="99"/>
    </location>
</feature>
<feature type="compositionally biased region" description="Polar residues" evidence="6">
    <location>
        <begin position="469"/>
        <end position="479"/>
    </location>
</feature>
<keyword evidence="4" id="KW-0804">Transcription</keyword>
<accession>A0A8B8NGI8</accession>
<evidence type="ECO:0000256" key="4">
    <source>
        <dbReference type="ARBA" id="ARBA00023163"/>
    </source>
</evidence>
<keyword evidence="2" id="KW-0805">Transcription regulation</keyword>
<dbReference type="InterPro" id="IPR011598">
    <property type="entry name" value="bHLH_dom"/>
</dbReference>
<dbReference type="GO" id="GO:0000978">
    <property type="term" value="F:RNA polymerase II cis-regulatory region sequence-specific DNA binding"/>
    <property type="evidence" value="ECO:0007669"/>
    <property type="project" value="TreeGrafter"/>
</dbReference>
<keyword evidence="3" id="KW-0238">DNA-binding</keyword>
<keyword evidence="8" id="KW-1185">Reference proteome</keyword>
<dbReference type="SMART" id="SM00353">
    <property type="entry name" value="HLH"/>
    <property type="match status" value="1"/>
</dbReference>
<dbReference type="PANTHER" id="PTHR16223">
    <property type="entry name" value="TRANSCRIPTION FACTOR BHLH83-RELATED"/>
    <property type="match status" value="1"/>
</dbReference>
<keyword evidence="5" id="KW-0539">Nucleus</keyword>
<dbReference type="PANTHER" id="PTHR16223:SF279">
    <property type="entry name" value="TRANSCRIPTION FACTOR BHLH122"/>
    <property type="match status" value="1"/>
</dbReference>
<dbReference type="GO" id="GO:0005634">
    <property type="term" value="C:nucleus"/>
    <property type="evidence" value="ECO:0007669"/>
    <property type="project" value="UniProtKB-SubCell"/>
</dbReference>
<evidence type="ECO:0000256" key="1">
    <source>
        <dbReference type="ARBA" id="ARBA00004123"/>
    </source>
</evidence>
<evidence type="ECO:0000313" key="9">
    <source>
        <dbReference type="RefSeq" id="XP_030521159.2"/>
    </source>
</evidence>